<feature type="transmembrane region" description="Helical" evidence="1">
    <location>
        <begin position="53"/>
        <end position="69"/>
    </location>
</feature>
<gene>
    <name evidence="2" type="ORF">CGZ90_01005</name>
</gene>
<dbReference type="InterPro" id="IPR014617">
    <property type="entry name" value="YphA_Bacsu"/>
</dbReference>
<keyword evidence="1" id="KW-0472">Membrane</keyword>
<evidence type="ECO:0000313" key="2">
    <source>
        <dbReference type="EMBL" id="OYD58510.1"/>
    </source>
</evidence>
<organism evidence="2 3">
    <name type="scientific">Fictibacillus aquaticus</name>
    <dbReference type="NCBI Taxonomy" id="2021314"/>
    <lineage>
        <taxon>Bacteria</taxon>
        <taxon>Bacillati</taxon>
        <taxon>Bacillota</taxon>
        <taxon>Bacilli</taxon>
        <taxon>Bacillales</taxon>
        <taxon>Fictibacillaceae</taxon>
        <taxon>Fictibacillus</taxon>
    </lineage>
</organism>
<name>A0A235FAY6_9BACL</name>
<sequence length="200" mass="22562">MNDGIFFYFAAWSGWIFYTFISDKNNSRTKSAIFILMMILLSGFETVNGNISAGWASAGLLVFSLYGFLKLSFRDVLRLMMASITVMALLAALHIFFLYDPAVLIMPQYFLAGLFAVVMAVTWGRTYHEVLLVLATGLLFGDFLIQLSFLPLKGYLELGSKEFLDLAGFSMIAVFFFQMAASFVKSLNGLHLVRRITFRR</sequence>
<keyword evidence="3" id="KW-1185">Reference proteome</keyword>
<proteinExistence type="predicted"/>
<dbReference type="OrthoDB" id="2965169at2"/>
<dbReference type="EMBL" id="NOII01000001">
    <property type="protein sequence ID" value="OYD58510.1"/>
    <property type="molecule type" value="Genomic_DNA"/>
</dbReference>
<dbReference type="Proteomes" id="UP000215059">
    <property type="component" value="Unassembled WGS sequence"/>
</dbReference>
<comment type="caution">
    <text evidence="2">The sequence shown here is derived from an EMBL/GenBank/DDBJ whole genome shotgun (WGS) entry which is preliminary data.</text>
</comment>
<feature type="transmembrane region" description="Helical" evidence="1">
    <location>
        <begin position="6"/>
        <end position="22"/>
    </location>
</feature>
<dbReference type="AlphaFoldDB" id="A0A235FAY6"/>
<reference evidence="2 3" key="1">
    <citation type="submission" date="2017-07" db="EMBL/GenBank/DDBJ databases">
        <title>Fictibacillus sp. nov. GDSW-R2A3 Genome sequencing and assembly.</title>
        <authorList>
            <person name="Mayilraj S."/>
        </authorList>
    </citation>
    <scope>NUCLEOTIDE SEQUENCE [LARGE SCALE GENOMIC DNA]</scope>
    <source>
        <strain evidence="2 3">GDSW-R2A3</strain>
    </source>
</reference>
<dbReference type="Pfam" id="PF24124">
    <property type="entry name" value="YphA"/>
    <property type="match status" value="1"/>
</dbReference>
<keyword evidence="1" id="KW-1133">Transmembrane helix</keyword>
<accession>A0A235FAY6</accession>
<evidence type="ECO:0000256" key="1">
    <source>
        <dbReference type="SAM" id="Phobius"/>
    </source>
</evidence>
<feature type="transmembrane region" description="Helical" evidence="1">
    <location>
        <begin position="76"/>
        <end position="99"/>
    </location>
</feature>
<feature type="transmembrane region" description="Helical" evidence="1">
    <location>
        <begin position="130"/>
        <end position="149"/>
    </location>
</feature>
<dbReference type="RefSeq" id="WP_094250471.1">
    <property type="nucleotide sequence ID" value="NZ_JBHLXL010000001.1"/>
</dbReference>
<feature type="transmembrane region" description="Helical" evidence="1">
    <location>
        <begin position="105"/>
        <end position="123"/>
    </location>
</feature>
<protein>
    <submittedName>
        <fullName evidence="2">Uncharacterized protein</fullName>
    </submittedName>
</protein>
<keyword evidence="1" id="KW-0812">Transmembrane</keyword>
<evidence type="ECO:0000313" key="3">
    <source>
        <dbReference type="Proteomes" id="UP000215059"/>
    </source>
</evidence>
<feature type="transmembrane region" description="Helical" evidence="1">
    <location>
        <begin position="169"/>
        <end position="190"/>
    </location>
</feature>